<dbReference type="InterPro" id="IPR002213">
    <property type="entry name" value="UDP_glucos_trans"/>
</dbReference>
<name>A0AAN8W7C8_9MAGN</name>
<evidence type="ECO:0000313" key="7">
    <source>
        <dbReference type="Proteomes" id="UP001370490"/>
    </source>
</evidence>
<dbReference type="AlphaFoldDB" id="A0AAN8W7C8"/>
<evidence type="ECO:0000256" key="3">
    <source>
        <dbReference type="RuleBase" id="RU003718"/>
    </source>
</evidence>
<accession>A0AAN8W7C8</accession>
<organism evidence="6 7">
    <name type="scientific">Dillenia turbinata</name>
    <dbReference type="NCBI Taxonomy" id="194707"/>
    <lineage>
        <taxon>Eukaryota</taxon>
        <taxon>Viridiplantae</taxon>
        <taxon>Streptophyta</taxon>
        <taxon>Embryophyta</taxon>
        <taxon>Tracheophyta</taxon>
        <taxon>Spermatophyta</taxon>
        <taxon>Magnoliopsida</taxon>
        <taxon>eudicotyledons</taxon>
        <taxon>Gunneridae</taxon>
        <taxon>Pentapetalae</taxon>
        <taxon>Dilleniales</taxon>
        <taxon>Dilleniaceae</taxon>
        <taxon>Dillenia</taxon>
    </lineage>
</organism>
<dbReference type="Pfam" id="PF00201">
    <property type="entry name" value="UDPGT"/>
    <property type="match status" value="1"/>
</dbReference>
<feature type="region of interest" description="Disordered" evidence="5">
    <location>
        <begin position="182"/>
        <end position="249"/>
    </location>
</feature>
<dbReference type="PANTHER" id="PTHR48047:SF131">
    <property type="entry name" value="GLYCOSYLTRANSFERASE"/>
    <property type="match status" value="1"/>
</dbReference>
<sequence>MASSFSSAEILVVPFFGQGHLFPSMELCKHLASRNYQITLIIESHLSSSVPSSFRQLPLVSVAEVSSSPTLPPPPQSSSAVDHSDIMKRIHQLHQHQGQVLDEFVSGRAKPICAVIDVMMDWSKYIFAKFQIPTVSFFTSGACCSALEFGAWKCNSAKLKPGETRIIPGLPEEMALTYSDLQRKPHGPHAGGPPPGAPGGPFPGPPLAVGFPNQPGGGPPPGPPTGPGFPNQPGGGPPRFGPAVPGQQPPWVQEIEGAIAILINTCDELEGPFIKYVAHQIGVPVWGVGPLLPDEYWNSAGSLIHDEKVRTNRKSNHSEGEIIDWLNSKPRGSVIYVSFGSELSPTLEECAELASALESTTRPFIWVIQRYSGRGPPPGLLGKEPGSEEAGECNYPHGLDAKVGKRGLIVHGWAPQLLILSHPSTGGFLSHCGWNSTVEAIGRGVPILAWPIRGDQFFNAKLLISHLKIGSLVTTKDLSQTIRKDDILKGIEKLMGDEEIKKRARSLKEKFEGGFPASSLASLDAFGDFIKPKAA</sequence>
<feature type="compositionally biased region" description="Pro residues" evidence="5">
    <location>
        <begin position="191"/>
        <end position="206"/>
    </location>
</feature>
<keyword evidence="2 3" id="KW-0808">Transferase</keyword>
<evidence type="ECO:0000256" key="4">
    <source>
        <dbReference type="RuleBase" id="RU362057"/>
    </source>
</evidence>
<dbReference type="Gene3D" id="3.40.50.2000">
    <property type="entry name" value="Glycogen Phosphorylase B"/>
    <property type="match status" value="3"/>
</dbReference>
<dbReference type="EMBL" id="JBAMMX010000001">
    <property type="protein sequence ID" value="KAK6947330.1"/>
    <property type="molecule type" value="Genomic_DNA"/>
</dbReference>
<dbReference type="FunFam" id="3.40.50.2000:FF:000060">
    <property type="entry name" value="Glycosyltransferase"/>
    <property type="match status" value="1"/>
</dbReference>
<keyword evidence="7" id="KW-1185">Reference proteome</keyword>
<gene>
    <name evidence="6" type="ORF">RJ641_000803</name>
</gene>
<feature type="compositionally biased region" description="Pro residues" evidence="5">
    <location>
        <begin position="217"/>
        <end position="227"/>
    </location>
</feature>
<evidence type="ECO:0000256" key="2">
    <source>
        <dbReference type="ARBA" id="ARBA00022679"/>
    </source>
</evidence>
<evidence type="ECO:0000313" key="6">
    <source>
        <dbReference type="EMBL" id="KAK6947330.1"/>
    </source>
</evidence>
<protein>
    <recommendedName>
        <fullName evidence="4">Glycosyltransferase</fullName>
        <ecNumber evidence="4">2.4.1.-</ecNumber>
    </recommendedName>
</protein>
<keyword evidence="3" id="KW-0328">Glycosyltransferase</keyword>
<evidence type="ECO:0000256" key="5">
    <source>
        <dbReference type="SAM" id="MobiDB-lite"/>
    </source>
</evidence>
<dbReference type="Proteomes" id="UP001370490">
    <property type="component" value="Unassembled WGS sequence"/>
</dbReference>
<comment type="caution">
    <text evidence="6">The sequence shown here is derived from an EMBL/GenBank/DDBJ whole genome shotgun (WGS) entry which is preliminary data.</text>
</comment>
<dbReference type="PANTHER" id="PTHR48047">
    <property type="entry name" value="GLYCOSYLTRANSFERASE"/>
    <property type="match status" value="1"/>
</dbReference>
<dbReference type="EC" id="2.4.1.-" evidence="4"/>
<dbReference type="SUPFAM" id="SSF53756">
    <property type="entry name" value="UDP-Glycosyltransferase/glycogen phosphorylase"/>
    <property type="match status" value="1"/>
</dbReference>
<dbReference type="PROSITE" id="PS00375">
    <property type="entry name" value="UDPGT"/>
    <property type="match status" value="1"/>
</dbReference>
<dbReference type="CDD" id="cd03784">
    <property type="entry name" value="GT1_Gtf-like"/>
    <property type="match status" value="1"/>
</dbReference>
<proteinExistence type="inferred from homology"/>
<dbReference type="GO" id="GO:0035251">
    <property type="term" value="F:UDP-glucosyltransferase activity"/>
    <property type="evidence" value="ECO:0007669"/>
    <property type="project" value="TreeGrafter"/>
</dbReference>
<evidence type="ECO:0000256" key="1">
    <source>
        <dbReference type="ARBA" id="ARBA00009995"/>
    </source>
</evidence>
<reference evidence="6 7" key="1">
    <citation type="submission" date="2023-12" db="EMBL/GenBank/DDBJ databases">
        <title>A high-quality genome assembly for Dillenia turbinata (Dilleniales).</title>
        <authorList>
            <person name="Chanderbali A."/>
        </authorList>
    </citation>
    <scope>NUCLEOTIDE SEQUENCE [LARGE SCALE GENOMIC DNA]</scope>
    <source>
        <strain evidence="6">LSX21</strain>
        <tissue evidence="6">Leaf</tissue>
    </source>
</reference>
<dbReference type="InterPro" id="IPR035595">
    <property type="entry name" value="UDP_glycos_trans_CS"/>
</dbReference>
<comment type="similarity">
    <text evidence="1 3">Belongs to the UDP-glycosyltransferase family.</text>
</comment>